<keyword evidence="3" id="KW-0804">Transcription</keyword>
<feature type="region of interest" description="Disordered" evidence="5">
    <location>
        <begin position="1"/>
        <end position="29"/>
    </location>
</feature>
<evidence type="ECO:0000259" key="6">
    <source>
        <dbReference type="PROSITE" id="PS50977"/>
    </source>
</evidence>
<dbReference type="InterPro" id="IPR009057">
    <property type="entry name" value="Homeodomain-like_sf"/>
</dbReference>
<evidence type="ECO:0000256" key="5">
    <source>
        <dbReference type="SAM" id="MobiDB-lite"/>
    </source>
</evidence>
<reference evidence="7" key="1">
    <citation type="submission" date="2019-09" db="EMBL/GenBank/DDBJ databases">
        <title>Draft genome sequences of 48 bacterial type strains from the CCUG.</title>
        <authorList>
            <person name="Tunovic T."/>
            <person name="Pineiro-Iglesias B."/>
            <person name="Unosson C."/>
            <person name="Inganas E."/>
            <person name="Ohlen M."/>
            <person name="Cardew S."/>
            <person name="Jensie-Markopoulos S."/>
            <person name="Salva-Serra F."/>
            <person name="Jaen-Luchoro D."/>
            <person name="Karlsson R."/>
            <person name="Svensson-Stadler L."/>
            <person name="Chun J."/>
            <person name="Moore E."/>
        </authorList>
    </citation>
    <scope>NUCLEOTIDE SEQUENCE</scope>
    <source>
        <strain evidence="7">CCUG 50899</strain>
    </source>
</reference>
<proteinExistence type="predicted"/>
<dbReference type="AlphaFoldDB" id="A0A643F7F7"/>
<protein>
    <submittedName>
        <fullName evidence="7">TetR/AcrR family transcriptional regulator</fullName>
    </submittedName>
</protein>
<evidence type="ECO:0000256" key="3">
    <source>
        <dbReference type="ARBA" id="ARBA00023163"/>
    </source>
</evidence>
<dbReference type="EMBL" id="VZPE01000001">
    <property type="protein sequence ID" value="KAB0573329.1"/>
    <property type="molecule type" value="Genomic_DNA"/>
</dbReference>
<dbReference type="GO" id="GO:0003700">
    <property type="term" value="F:DNA-binding transcription factor activity"/>
    <property type="evidence" value="ECO:0007669"/>
    <property type="project" value="TreeGrafter"/>
</dbReference>
<dbReference type="Pfam" id="PF00440">
    <property type="entry name" value="TetR_N"/>
    <property type="match status" value="1"/>
</dbReference>
<accession>A0A643F7F7</accession>
<dbReference type="Gene3D" id="1.10.357.10">
    <property type="entry name" value="Tetracycline Repressor, domain 2"/>
    <property type="match status" value="1"/>
</dbReference>
<keyword evidence="2 4" id="KW-0238">DNA-binding</keyword>
<feature type="DNA-binding region" description="H-T-H motif" evidence="4">
    <location>
        <begin position="49"/>
        <end position="68"/>
    </location>
</feature>
<dbReference type="PANTHER" id="PTHR30055">
    <property type="entry name" value="HTH-TYPE TRANSCRIPTIONAL REGULATOR RUTR"/>
    <property type="match status" value="1"/>
</dbReference>
<dbReference type="RefSeq" id="WP_151081250.1">
    <property type="nucleotide sequence ID" value="NZ_JBHEEN010000001.1"/>
</dbReference>
<gene>
    <name evidence="7" type="ORF">F7Q93_02215</name>
</gene>
<keyword evidence="1" id="KW-0805">Transcription regulation</keyword>
<evidence type="ECO:0000256" key="4">
    <source>
        <dbReference type="PROSITE-ProRule" id="PRU00335"/>
    </source>
</evidence>
<evidence type="ECO:0000256" key="1">
    <source>
        <dbReference type="ARBA" id="ARBA00023015"/>
    </source>
</evidence>
<sequence length="221" mass="24870">MNSSAKPIRAQNSAHLRRKTQAERSSSTRSRVCQATLEALAEVGHGLISTAMIAQKAKVSRGALTHQFPSRNDLLVAALHQLHEDWEIVHPVAANPDETRYSLAELTETLWLNIFADPRYIAAIELMLAARLDNELGQRLRDEMKRWVDIRDLRVSKLVGFEPDNEADTLKLHLILSVLRGIAVHQSFDPDIATGRKLVDLWKKILSEIGYNPPIFNGVQQ</sequence>
<feature type="domain" description="HTH tetR-type" evidence="6">
    <location>
        <begin position="26"/>
        <end position="86"/>
    </location>
</feature>
<name>A0A643F7F7_9HYPH</name>
<dbReference type="PROSITE" id="PS50977">
    <property type="entry name" value="HTH_TETR_2"/>
    <property type="match status" value="1"/>
</dbReference>
<dbReference type="InterPro" id="IPR001647">
    <property type="entry name" value="HTH_TetR"/>
</dbReference>
<dbReference type="GO" id="GO:0000976">
    <property type="term" value="F:transcription cis-regulatory region binding"/>
    <property type="evidence" value="ECO:0007669"/>
    <property type="project" value="TreeGrafter"/>
</dbReference>
<dbReference type="SUPFAM" id="SSF46689">
    <property type="entry name" value="Homeodomain-like"/>
    <property type="match status" value="1"/>
</dbReference>
<dbReference type="PANTHER" id="PTHR30055:SF234">
    <property type="entry name" value="HTH-TYPE TRANSCRIPTIONAL REGULATOR BETI"/>
    <property type="match status" value="1"/>
</dbReference>
<evidence type="ECO:0000256" key="2">
    <source>
        <dbReference type="ARBA" id="ARBA00023125"/>
    </source>
</evidence>
<feature type="compositionally biased region" description="Polar residues" evidence="5">
    <location>
        <begin position="1"/>
        <end position="14"/>
    </location>
</feature>
<dbReference type="InterPro" id="IPR050109">
    <property type="entry name" value="HTH-type_TetR-like_transc_reg"/>
</dbReference>
<comment type="caution">
    <text evidence="7">The sequence shown here is derived from an EMBL/GenBank/DDBJ whole genome shotgun (WGS) entry which is preliminary data.</text>
</comment>
<evidence type="ECO:0000313" key="7">
    <source>
        <dbReference type="EMBL" id="KAB0573329.1"/>
    </source>
</evidence>
<organism evidence="7">
    <name type="scientific">Brucella pituitosa</name>
    <dbReference type="NCBI Taxonomy" id="571256"/>
    <lineage>
        <taxon>Bacteria</taxon>
        <taxon>Pseudomonadati</taxon>
        <taxon>Pseudomonadota</taxon>
        <taxon>Alphaproteobacteria</taxon>
        <taxon>Hyphomicrobiales</taxon>
        <taxon>Brucellaceae</taxon>
        <taxon>Brucella/Ochrobactrum group</taxon>
        <taxon>Brucella</taxon>
    </lineage>
</organism>